<comment type="caution">
    <text evidence="1">The sequence shown here is derived from an EMBL/GenBank/DDBJ whole genome shotgun (WGS) entry which is preliminary data.</text>
</comment>
<dbReference type="Proteomes" id="UP000284375">
    <property type="component" value="Unassembled WGS sequence"/>
</dbReference>
<evidence type="ECO:0000313" key="1">
    <source>
        <dbReference type="EMBL" id="ROV89910.1"/>
    </source>
</evidence>
<reference evidence="1 2" key="1">
    <citation type="submission" date="2015-09" db="EMBL/GenBank/DDBJ databases">
        <title>Host preference determinants of Valsa canker pathogens revealed by comparative genomics.</title>
        <authorList>
            <person name="Yin Z."/>
            <person name="Huang L."/>
        </authorList>
    </citation>
    <scope>NUCLEOTIDE SEQUENCE [LARGE SCALE GENOMIC DNA]</scope>
    <source>
        <strain evidence="1 2">YSFL</strain>
    </source>
</reference>
<organism evidence="1 2">
    <name type="scientific">Cytospora chrysosperma</name>
    <name type="common">Cytospora canker fungus</name>
    <name type="synonym">Sphaeria chrysosperma</name>
    <dbReference type="NCBI Taxonomy" id="252740"/>
    <lineage>
        <taxon>Eukaryota</taxon>
        <taxon>Fungi</taxon>
        <taxon>Dikarya</taxon>
        <taxon>Ascomycota</taxon>
        <taxon>Pezizomycotina</taxon>
        <taxon>Sordariomycetes</taxon>
        <taxon>Sordariomycetidae</taxon>
        <taxon>Diaporthales</taxon>
        <taxon>Cytosporaceae</taxon>
        <taxon>Cytospora</taxon>
    </lineage>
</organism>
<accession>A0A423VG50</accession>
<name>A0A423VG50_CYTCH</name>
<gene>
    <name evidence="1" type="ORF">VSDG_08243</name>
</gene>
<evidence type="ECO:0000313" key="2">
    <source>
        <dbReference type="Proteomes" id="UP000284375"/>
    </source>
</evidence>
<sequence length="73" mass="8296">MANILVLKCSVEAAIDENILNLAEQSHWRSILQRTVQIEMDGMHGLQDLITHSKQQFVVVKRTGLPPMAKQRD</sequence>
<protein>
    <submittedName>
        <fullName evidence="1">Uncharacterized protein</fullName>
    </submittedName>
</protein>
<keyword evidence="2" id="KW-1185">Reference proteome</keyword>
<proteinExistence type="predicted"/>
<dbReference type="EMBL" id="LJZO01000054">
    <property type="protein sequence ID" value="ROV89910.1"/>
    <property type="molecule type" value="Genomic_DNA"/>
</dbReference>
<dbReference type="AlphaFoldDB" id="A0A423VG50"/>